<evidence type="ECO:0000313" key="8">
    <source>
        <dbReference type="EMBL" id="RLK61916.1"/>
    </source>
</evidence>
<dbReference type="EMBL" id="RCDD01000001">
    <property type="protein sequence ID" value="RLK61916.1"/>
    <property type="molecule type" value="Genomic_DNA"/>
</dbReference>
<evidence type="ECO:0000256" key="4">
    <source>
        <dbReference type="ARBA" id="ARBA00022989"/>
    </source>
</evidence>
<dbReference type="InterPro" id="IPR018076">
    <property type="entry name" value="T2SS_GspF_dom"/>
</dbReference>
<proteinExistence type="predicted"/>
<evidence type="ECO:0000256" key="1">
    <source>
        <dbReference type="ARBA" id="ARBA00004651"/>
    </source>
</evidence>
<evidence type="ECO:0000256" key="3">
    <source>
        <dbReference type="ARBA" id="ARBA00022692"/>
    </source>
</evidence>
<sequence>MITGLLLGVGFGIGLWSLVVWIAPPRQGLHAMLAAITAGPAPAPLLTADSGGWGLRVGKPFVRPLASLGLPTPRVRRDLAVIGKSPQHHLAEMAVYGITGLVLPTLAQALLLVADMPMPWQMPALVGLILGIVGLLVPDLTVRQEAARRRDAFRHSLGAYLNLLRVLLAGGAGVDGALTDAVKVGNGWAFAQIRRALTTAAATRTTPWARLGQLGTELDVTELSELAASLSLAGTEGARVRASLAAKASGMRTRELTHAEGEAQSATERMSLPVLILFLGFLIFLGFPAMSRVLIGL</sequence>
<dbReference type="PANTHER" id="PTHR35007:SF1">
    <property type="entry name" value="PILUS ASSEMBLY PROTEIN"/>
    <property type="match status" value="1"/>
</dbReference>
<keyword evidence="4 6" id="KW-1133">Transmembrane helix</keyword>
<dbReference type="Proteomes" id="UP000282454">
    <property type="component" value="Unassembled WGS sequence"/>
</dbReference>
<organism evidence="8 9">
    <name type="scientific">Actinokineospora cianjurensis</name>
    <dbReference type="NCBI Taxonomy" id="585224"/>
    <lineage>
        <taxon>Bacteria</taxon>
        <taxon>Bacillati</taxon>
        <taxon>Actinomycetota</taxon>
        <taxon>Actinomycetes</taxon>
        <taxon>Pseudonocardiales</taxon>
        <taxon>Pseudonocardiaceae</taxon>
        <taxon>Actinokineospora</taxon>
    </lineage>
</organism>
<name>A0A421BC50_9PSEU</name>
<comment type="caution">
    <text evidence="8">The sequence shown here is derived from an EMBL/GenBank/DDBJ whole genome shotgun (WGS) entry which is preliminary data.</text>
</comment>
<gene>
    <name evidence="8" type="ORF">CLV68_2461</name>
</gene>
<evidence type="ECO:0000313" key="9">
    <source>
        <dbReference type="Proteomes" id="UP000282454"/>
    </source>
</evidence>
<evidence type="ECO:0000256" key="2">
    <source>
        <dbReference type="ARBA" id="ARBA00022475"/>
    </source>
</evidence>
<evidence type="ECO:0000259" key="7">
    <source>
        <dbReference type="Pfam" id="PF00482"/>
    </source>
</evidence>
<feature type="transmembrane region" description="Helical" evidence="6">
    <location>
        <begin position="274"/>
        <end position="295"/>
    </location>
</feature>
<keyword evidence="9" id="KW-1185">Reference proteome</keyword>
<evidence type="ECO:0000256" key="6">
    <source>
        <dbReference type="SAM" id="Phobius"/>
    </source>
</evidence>
<dbReference type="OrthoDB" id="5243064at2"/>
<accession>A0A421BC50</accession>
<feature type="transmembrane region" description="Helical" evidence="6">
    <location>
        <begin position="94"/>
        <end position="114"/>
    </location>
</feature>
<reference evidence="8 9" key="1">
    <citation type="submission" date="2018-10" db="EMBL/GenBank/DDBJ databases">
        <title>Genomic Encyclopedia of Archaeal and Bacterial Type Strains, Phase II (KMG-II): from individual species to whole genera.</title>
        <authorList>
            <person name="Goeker M."/>
        </authorList>
    </citation>
    <scope>NUCLEOTIDE SEQUENCE [LARGE SCALE GENOMIC DNA]</scope>
    <source>
        <strain evidence="8 9">DSM 45657</strain>
    </source>
</reference>
<keyword evidence="5 6" id="KW-0472">Membrane</keyword>
<comment type="subcellular location">
    <subcellularLocation>
        <location evidence="1">Cell membrane</location>
        <topology evidence="1">Multi-pass membrane protein</topology>
    </subcellularLocation>
</comment>
<dbReference type="Pfam" id="PF00482">
    <property type="entry name" value="T2SSF"/>
    <property type="match status" value="1"/>
</dbReference>
<feature type="transmembrane region" description="Helical" evidence="6">
    <location>
        <begin position="6"/>
        <end position="23"/>
    </location>
</feature>
<dbReference type="AlphaFoldDB" id="A0A421BC50"/>
<dbReference type="GO" id="GO:0005886">
    <property type="term" value="C:plasma membrane"/>
    <property type="evidence" value="ECO:0007669"/>
    <property type="project" value="UniProtKB-SubCell"/>
</dbReference>
<keyword evidence="3 6" id="KW-0812">Transmembrane</keyword>
<feature type="transmembrane region" description="Helical" evidence="6">
    <location>
        <begin position="120"/>
        <end position="140"/>
    </location>
</feature>
<feature type="domain" description="Type II secretion system protein GspF" evidence="7">
    <location>
        <begin position="161"/>
        <end position="287"/>
    </location>
</feature>
<dbReference type="RefSeq" id="WP_121390483.1">
    <property type="nucleotide sequence ID" value="NZ_RCDD01000001.1"/>
</dbReference>
<protein>
    <submittedName>
        <fullName evidence="8">Type II secretion system (T2SS) protein F</fullName>
    </submittedName>
</protein>
<keyword evidence="2" id="KW-1003">Cell membrane</keyword>
<dbReference type="PANTHER" id="PTHR35007">
    <property type="entry name" value="INTEGRAL MEMBRANE PROTEIN-RELATED"/>
    <property type="match status" value="1"/>
</dbReference>
<evidence type="ECO:0000256" key="5">
    <source>
        <dbReference type="ARBA" id="ARBA00023136"/>
    </source>
</evidence>